<feature type="region of interest" description="Disordered" evidence="1">
    <location>
        <begin position="773"/>
        <end position="808"/>
    </location>
</feature>
<dbReference type="SUPFAM" id="SSF53098">
    <property type="entry name" value="Ribonuclease H-like"/>
    <property type="match status" value="1"/>
</dbReference>
<evidence type="ECO:0000313" key="3">
    <source>
        <dbReference type="Proteomes" id="UP001218218"/>
    </source>
</evidence>
<proteinExistence type="predicted"/>
<evidence type="ECO:0000256" key="1">
    <source>
        <dbReference type="SAM" id="MobiDB-lite"/>
    </source>
</evidence>
<accession>A0AAD7EM30</accession>
<dbReference type="Proteomes" id="UP001218218">
    <property type="component" value="Unassembled WGS sequence"/>
</dbReference>
<gene>
    <name evidence="2" type="ORF">DFH08DRAFT_1019022</name>
</gene>
<dbReference type="InterPro" id="IPR012337">
    <property type="entry name" value="RNaseH-like_sf"/>
</dbReference>
<reference evidence="2" key="1">
    <citation type="submission" date="2023-03" db="EMBL/GenBank/DDBJ databases">
        <title>Massive genome expansion in bonnet fungi (Mycena s.s.) driven by repeated elements and novel gene families across ecological guilds.</title>
        <authorList>
            <consortium name="Lawrence Berkeley National Laboratory"/>
            <person name="Harder C.B."/>
            <person name="Miyauchi S."/>
            <person name="Viragh M."/>
            <person name="Kuo A."/>
            <person name="Thoen E."/>
            <person name="Andreopoulos B."/>
            <person name="Lu D."/>
            <person name="Skrede I."/>
            <person name="Drula E."/>
            <person name="Henrissat B."/>
            <person name="Morin E."/>
            <person name="Kohler A."/>
            <person name="Barry K."/>
            <person name="LaButti K."/>
            <person name="Morin E."/>
            <person name="Salamov A."/>
            <person name="Lipzen A."/>
            <person name="Mereny Z."/>
            <person name="Hegedus B."/>
            <person name="Baldrian P."/>
            <person name="Stursova M."/>
            <person name="Weitz H."/>
            <person name="Taylor A."/>
            <person name="Grigoriev I.V."/>
            <person name="Nagy L.G."/>
            <person name="Martin F."/>
            <person name="Kauserud H."/>
        </authorList>
    </citation>
    <scope>NUCLEOTIDE SEQUENCE</scope>
    <source>
        <strain evidence="2">CBHHK002</strain>
    </source>
</reference>
<comment type="caution">
    <text evidence="2">The sequence shown here is derived from an EMBL/GenBank/DDBJ whole genome shotgun (WGS) entry which is preliminary data.</text>
</comment>
<dbReference type="EMBL" id="JARIHO010000032">
    <property type="protein sequence ID" value="KAJ7334643.1"/>
    <property type="molecule type" value="Genomic_DNA"/>
</dbReference>
<organism evidence="2 3">
    <name type="scientific">Mycena albidolilacea</name>
    <dbReference type="NCBI Taxonomy" id="1033008"/>
    <lineage>
        <taxon>Eukaryota</taxon>
        <taxon>Fungi</taxon>
        <taxon>Dikarya</taxon>
        <taxon>Basidiomycota</taxon>
        <taxon>Agaricomycotina</taxon>
        <taxon>Agaricomycetes</taxon>
        <taxon>Agaricomycetidae</taxon>
        <taxon>Agaricales</taxon>
        <taxon>Marasmiineae</taxon>
        <taxon>Mycenaceae</taxon>
        <taxon>Mycena</taxon>
    </lineage>
</organism>
<evidence type="ECO:0000313" key="2">
    <source>
        <dbReference type="EMBL" id="KAJ7334643.1"/>
    </source>
</evidence>
<name>A0AAD7EM30_9AGAR</name>
<keyword evidence="3" id="KW-1185">Reference proteome</keyword>
<dbReference type="AlphaFoldDB" id="A0AAD7EM30"/>
<protein>
    <submittedName>
        <fullName evidence="2">Ribonuclease H-like domain-containing protein</fullName>
    </submittedName>
</protein>
<sequence length="808" mass="90785">MGISPEQYAALKNASERFLAEEDFNYPHTTELMKTVFGSDCASPEALAWAKYWTDLGDADEKIQAGQKATLPKLPPMCTQTGSLNAAMEDRDIEMPDSQPTLSNASLGSDRVDERARCKANGNIHGKEKKDIGWGFDGLMASVFIERESVNGAGIMKPIYYCIGCDTSCRNNTRKRNIPHMLACKALQRDFPRTYKEFKDAIQPSAEQVASDYLLLRLIVCCALAFSLCDNSFFIDFCNVMCLGYSVPDHSNFISYNLVMEAENAMKHLQELLESFIHLTMSFDGWSSRRNDKIYTVHVSTPTHMSYLVAGIILTGLSMTGETIFENLKNVLLLYAAVRFSMIVSDTTKNVKKCRALICDENRLENNTYFSHSNYGKKHLKDKLKEQDDKRGLISFGATRFSTFADQSSSVSCCLPAMEKCYSEGLLAFDTKATKPLRKYFMTNSPEQLQLRAQLYNIDMLLKPISRGLKTLESTQVTCSDVFTIWISIAIGFQNVFSDPSNAINKYHQETVDCYNRRFAIFMNDCTPGMFVLAYLLDPVYYHDGAIRLGLLPRVNFEKKTASPFVVYLVTSARLMLQHEQKRERSGTAAEGNILVKQTISYINANILAHLGIKLFSVVPSEMCDERTASKLTAMSTAKRNNLGPESLIRCAQLNQYWRYGFRSSEVKQHCQKVRLELPTANRKPSDPVVARIPTLQDLLNADSEQVAIDEDALFNHADPYGMEDLEAMEEGEDDTDTVAPSLVIRRANFPTLEIEAYVDLKAPKLTQRFAATQGMPEEPTARPAKLPAKPSTGSWTTKDAEWDAGNW</sequence>